<dbReference type="EMBL" id="CP036528">
    <property type="protein sequence ID" value="QBK26215.1"/>
    <property type="molecule type" value="Genomic_DNA"/>
</dbReference>
<keyword evidence="4" id="KW-1185">Reference proteome</keyword>
<feature type="domain" description="Alpha/beta hydrolase fold-3" evidence="2">
    <location>
        <begin position="67"/>
        <end position="268"/>
    </location>
</feature>
<evidence type="ECO:0000313" key="3">
    <source>
        <dbReference type="EMBL" id="QBK26215.1"/>
    </source>
</evidence>
<dbReference type="Proteomes" id="UP000291151">
    <property type="component" value="Chromosome"/>
</dbReference>
<dbReference type="PANTHER" id="PTHR48081">
    <property type="entry name" value="AB HYDROLASE SUPERFAMILY PROTEIN C4A8.06C"/>
    <property type="match status" value="1"/>
</dbReference>
<keyword evidence="1" id="KW-0378">Hydrolase</keyword>
<evidence type="ECO:0000313" key="4">
    <source>
        <dbReference type="Proteomes" id="UP000291151"/>
    </source>
</evidence>
<evidence type="ECO:0000259" key="2">
    <source>
        <dbReference type="Pfam" id="PF07859"/>
    </source>
</evidence>
<gene>
    <name evidence="3" type="ORF">DKZ56_10275</name>
</gene>
<dbReference type="Pfam" id="PF07859">
    <property type="entry name" value="Abhydrolase_3"/>
    <property type="match status" value="1"/>
</dbReference>
<reference evidence="3 4" key="1">
    <citation type="submission" date="2019-02" db="EMBL/GenBank/DDBJ databases">
        <title>Ureibacillus thermophilus.</title>
        <authorList>
            <person name="Sunny J.S."/>
            <person name="Natarajan A."/>
            <person name="Saleena L.M."/>
        </authorList>
    </citation>
    <scope>NUCLEOTIDE SEQUENCE [LARGE SCALE GENOMIC DNA]</scope>
    <source>
        <strain evidence="3 4">LM102</strain>
    </source>
</reference>
<dbReference type="InterPro" id="IPR013094">
    <property type="entry name" value="AB_hydrolase_3"/>
</dbReference>
<dbReference type="RefSeq" id="WP_208649905.1">
    <property type="nucleotide sequence ID" value="NZ_CP036528.1"/>
</dbReference>
<dbReference type="GO" id="GO:0016787">
    <property type="term" value="F:hydrolase activity"/>
    <property type="evidence" value="ECO:0007669"/>
    <property type="project" value="UniProtKB-KW"/>
</dbReference>
<dbReference type="SUPFAM" id="SSF53474">
    <property type="entry name" value="alpha/beta-Hydrolases"/>
    <property type="match status" value="1"/>
</dbReference>
<protein>
    <recommendedName>
        <fullName evidence="2">Alpha/beta hydrolase fold-3 domain-containing protein</fullName>
    </recommendedName>
</protein>
<dbReference type="Gene3D" id="3.40.50.1820">
    <property type="entry name" value="alpha/beta hydrolase"/>
    <property type="match status" value="1"/>
</dbReference>
<dbReference type="AlphaFoldDB" id="A0A4P6UUH8"/>
<name>A0A4P6UUH8_9BACL</name>
<dbReference type="InterPro" id="IPR050300">
    <property type="entry name" value="GDXG_lipolytic_enzyme"/>
</dbReference>
<sequence length="291" mass="33063">MPIHLYIEQYFQAHPEARKRGIEIKNPPIEKRPKVWKVEEKLVSAGTLQIPIRIYIPNEEEKHPLFIFFHGGTFIPGGVESHDVSCRMICSLTGYKVIAIDYTTESESQSFQQCDGAVKWIMKHAESLGVLSDEIAIGGSSIGAHFAINIVLNFICQGIVPFKKQVLYYPIIEWDDQVKTSPHISRMLFNGKYGLDLTMHSIYLSPSISYYAPLYENNNDLAQMPPTLIFTAEYDPLCDEGDQFAEELRKIGVDVKYVRFDGNVHGFMQNFPGSPDYMRGHDITAAFLAFE</sequence>
<accession>A0A4P6UUH8</accession>
<evidence type="ECO:0000256" key="1">
    <source>
        <dbReference type="ARBA" id="ARBA00022801"/>
    </source>
</evidence>
<dbReference type="KEGG" id="uth:DKZ56_10275"/>
<dbReference type="InterPro" id="IPR029058">
    <property type="entry name" value="AB_hydrolase_fold"/>
</dbReference>
<dbReference type="PANTHER" id="PTHR48081:SF8">
    <property type="entry name" value="ALPHA_BETA HYDROLASE FOLD-3 DOMAIN-CONTAINING PROTEIN-RELATED"/>
    <property type="match status" value="1"/>
</dbReference>
<proteinExistence type="predicted"/>
<organism evidence="3 4">
    <name type="scientific">Ureibacillus thermophilus</name>
    <dbReference type="NCBI Taxonomy" id="367743"/>
    <lineage>
        <taxon>Bacteria</taxon>
        <taxon>Bacillati</taxon>
        <taxon>Bacillota</taxon>
        <taxon>Bacilli</taxon>
        <taxon>Bacillales</taxon>
        <taxon>Caryophanaceae</taxon>
        <taxon>Ureibacillus</taxon>
    </lineage>
</organism>